<feature type="region of interest" description="Disordered" evidence="24">
    <location>
        <begin position="57"/>
        <end position="76"/>
    </location>
</feature>
<accession>A0A674CGZ2</accession>
<evidence type="ECO:0000256" key="7">
    <source>
        <dbReference type="ARBA" id="ARBA00022771"/>
    </source>
</evidence>
<dbReference type="Proteomes" id="UP000472277">
    <property type="component" value="Chromosome 16"/>
</dbReference>
<keyword evidence="7 23" id="KW-0863">Zinc-finger</keyword>
<keyword evidence="10" id="KW-0156">Chromatin regulator</keyword>
<dbReference type="CDD" id="cd15641">
    <property type="entry name" value="PHD_PHF2"/>
    <property type="match status" value="1"/>
</dbReference>
<dbReference type="SMART" id="SM00249">
    <property type="entry name" value="PHD"/>
    <property type="match status" value="1"/>
</dbReference>
<keyword evidence="9" id="KW-0995">Kinetochore</keyword>
<dbReference type="InterPro" id="IPR011011">
    <property type="entry name" value="Znf_FYVE_PHD"/>
</dbReference>
<dbReference type="Gene3D" id="3.30.40.10">
    <property type="entry name" value="Zinc/RING finger domain, C3HC4 (zinc finger)"/>
    <property type="match status" value="1"/>
</dbReference>
<evidence type="ECO:0000256" key="19">
    <source>
        <dbReference type="ARBA" id="ARBA00056118"/>
    </source>
</evidence>
<dbReference type="Ensembl" id="ENSSTUT00000087980.1">
    <property type="protein sequence ID" value="ENSSTUP00000082698.1"/>
    <property type="gene ID" value="ENSSTUG00000036161.1"/>
</dbReference>
<dbReference type="Pfam" id="PF17811">
    <property type="entry name" value="JHD"/>
    <property type="match status" value="1"/>
</dbReference>
<evidence type="ECO:0000313" key="28">
    <source>
        <dbReference type="Proteomes" id="UP000472277"/>
    </source>
</evidence>
<dbReference type="PROSITE" id="PS50016">
    <property type="entry name" value="ZF_PHD_2"/>
    <property type="match status" value="1"/>
</dbReference>
<dbReference type="SUPFAM" id="SSF51197">
    <property type="entry name" value="Clavaminate synthase-like"/>
    <property type="match status" value="1"/>
</dbReference>
<dbReference type="FunFam" id="3.30.40.10:FF:000193">
    <property type="entry name" value="lysine-specific demethylase PHF2 isoform X1"/>
    <property type="match status" value="1"/>
</dbReference>
<dbReference type="InterPro" id="IPR041070">
    <property type="entry name" value="JHD"/>
</dbReference>
<evidence type="ECO:0000313" key="27">
    <source>
        <dbReference type="Ensembl" id="ENSSTUP00000082698.1"/>
    </source>
</evidence>
<dbReference type="InterPro" id="IPR019787">
    <property type="entry name" value="Znf_PHD-finger"/>
</dbReference>
<keyword evidence="18" id="KW-0137">Centromere</keyword>
<evidence type="ECO:0000256" key="16">
    <source>
        <dbReference type="ARBA" id="ARBA00023163"/>
    </source>
</evidence>
<evidence type="ECO:0000256" key="6">
    <source>
        <dbReference type="ARBA" id="ARBA00022723"/>
    </source>
</evidence>
<keyword evidence="14" id="KW-0805">Transcription regulation</keyword>
<dbReference type="GO" id="GO:0051213">
    <property type="term" value="F:dioxygenase activity"/>
    <property type="evidence" value="ECO:0007669"/>
    <property type="project" value="UniProtKB-KW"/>
</dbReference>
<organism evidence="27 28">
    <name type="scientific">Salmo trutta</name>
    <name type="common">Brown trout</name>
    <dbReference type="NCBI Taxonomy" id="8032"/>
    <lineage>
        <taxon>Eukaryota</taxon>
        <taxon>Metazoa</taxon>
        <taxon>Chordata</taxon>
        <taxon>Craniata</taxon>
        <taxon>Vertebrata</taxon>
        <taxon>Euteleostomi</taxon>
        <taxon>Actinopterygii</taxon>
        <taxon>Neopterygii</taxon>
        <taxon>Teleostei</taxon>
        <taxon>Protacanthopterygii</taxon>
        <taxon>Salmoniformes</taxon>
        <taxon>Salmonidae</taxon>
        <taxon>Salmoninae</taxon>
        <taxon>Salmo</taxon>
    </lineage>
</organism>
<proteinExistence type="inferred from homology"/>
<feature type="compositionally biased region" description="Polar residues" evidence="24">
    <location>
        <begin position="701"/>
        <end position="710"/>
    </location>
</feature>
<dbReference type="FunFam" id="2.60.120.650:FF:000011">
    <property type="entry name" value="PHD finger protein 2"/>
    <property type="match status" value="1"/>
</dbReference>
<dbReference type="GO" id="GO:0000776">
    <property type="term" value="C:kinetochore"/>
    <property type="evidence" value="ECO:0007669"/>
    <property type="project" value="UniProtKB-KW"/>
</dbReference>
<evidence type="ECO:0000256" key="22">
    <source>
        <dbReference type="ARBA" id="ARBA00081977"/>
    </source>
</evidence>
<evidence type="ECO:0000256" key="17">
    <source>
        <dbReference type="ARBA" id="ARBA00023242"/>
    </source>
</evidence>
<comment type="function">
    <text evidence="19">Lysine demethylase that demethylates both histones and non-histone proteins. Mediates demethylation of dimethylated 'Lys-9' of histone H3 (H3K9me2). Recruited to trimethylated 'Lys-4' of histone H3 (H3K4me3) at rDNA promoters and promotes expression of rDNA.</text>
</comment>
<dbReference type="Pfam" id="PF02373">
    <property type="entry name" value="JmjC"/>
    <property type="match status" value="1"/>
</dbReference>
<dbReference type="Gene3D" id="2.60.120.650">
    <property type="entry name" value="Cupin"/>
    <property type="match status" value="1"/>
</dbReference>
<dbReference type="SUPFAM" id="SSF57903">
    <property type="entry name" value="FYVE/PHD zinc finger"/>
    <property type="match status" value="1"/>
</dbReference>
<keyword evidence="6" id="KW-0479">Metal-binding</keyword>
<dbReference type="SMART" id="SM00558">
    <property type="entry name" value="JmjC"/>
    <property type="match status" value="1"/>
</dbReference>
<evidence type="ECO:0000256" key="21">
    <source>
        <dbReference type="ARBA" id="ARBA00069081"/>
    </source>
</evidence>
<keyword evidence="12" id="KW-0560">Oxidoreductase</keyword>
<dbReference type="GO" id="GO:0005730">
    <property type="term" value="C:nucleolus"/>
    <property type="evidence" value="ECO:0007669"/>
    <property type="project" value="UniProtKB-SubCell"/>
</dbReference>
<feature type="domain" description="JmjC" evidence="26">
    <location>
        <begin position="196"/>
        <end position="352"/>
    </location>
</feature>
<keyword evidence="28" id="KW-1185">Reference proteome</keyword>
<dbReference type="Pfam" id="PF00628">
    <property type="entry name" value="PHD"/>
    <property type="match status" value="1"/>
</dbReference>
<dbReference type="PANTHER" id="PTHR23123">
    <property type="entry name" value="PHD/F-BOX CONTAINING PROTEIN"/>
    <property type="match status" value="1"/>
</dbReference>
<evidence type="ECO:0000256" key="2">
    <source>
        <dbReference type="ARBA" id="ARBA00004629"/>
    </source>
</evidence>
<sequence length="744" mass="83810">MATVPVYCICRLPYDVTQFMIECDACKDWFHGSCVGVDEDEAPDIDIYHCPNCEKTDGKSTMKNKKRNKHDTGQRGDIKAVQNGSQVFIKELRSRTFPSSEDVVVKLNGSQLTVDYLEEVGFNEPILVLKKDGLGMSMPAPTFYINDVEKHVGPDVGVDVIDVTKQKDSKMKLKDFVDYYYSTSRKKVLNVINLEFSDTRMDSIVESPQIVRRLSWVENYWPDDALLGKPKVTKYCLVGVKDSYTDFHIECGGASVWYHVLKGEKIFFLIKPTSANLSLYERWRSSANHTEMFFADQVDKCYKCTLKQGQTLFIPSGWINAVLTPVDTLAFSGHFVHNLSVEMQMRAYEVEKRLKVNCLTPFPNFETACWYVGRHLLERFKGLHKANRQPAPYLVHGAKIINGAFRAWTKKQALLEHEDELPENMKPTQLIKDLAKEIRISEVRLFTLFYCPVLLPCPTALFYCPVLLPCSTALFYCPVLLPCSTALSYCPVLLPCSTALFYCPVLLPCPTALSYCPVLLPCPTALSYYGVFVLVYPSLESEEDNPVFKSRSKKRKGSDTPYSPTGTLHLSLHKPHRYTTPVTPYSPTGTLHLSLHTATLHLSLHTAPQVHYTCHSIQPHRYIHLSLHTAPQVNYTVTPYRYTTPVTPYSPTGTLHLSSPEPDAGRDSEPGQTDHEYSSGAGGKQAVGPQPMAPGVFLTQRRPSTFSSSHNNNNNNTRLKKGMATAKQRLGKILKIHRNGKLLL</sequence>
<dbReference type="PROSITE" id="PS51184">
    <property type="entry name" value="JMJC"/>
    <property type="match status" value="1"/>
</dbReference>
<evidence type="ECO:0000256" key="24">
    <source>
        <dbReference type="SAM" id="MobiDB-lite"/>
    </source>
</evidence>
<evidence type="ECO:0000256" key="18">
    <source>
        <dbReference type="ARBA" id="ARBA00023328"/>
    </source>
</evidence>
<keyword evidence="16" id="KW-0804">Transcription</keyword>
<keyword evidence="8" id="KW-0862">Zinc</keyword>
<evidence type="ECO:0000256" key="14">
    <source>
        <dbReference type="ARBA" id="ARBA00023015"/>
    </source>
</evidence>
<evidence type="ECO:0000259" key="26">
    <source>
        <dbReference type="PROSITE" id="PS51184"/>
    </source>
</evidence>
<evidence type="ECO:0000256" key="8">
    <source>
        <dbReference type="ARBA" id="ARBA00022833"/>
    </source>
</evidence>
<comment type="similarity">
    <text evidence="3">Belongs to the JHDM1 histone demethylase family. JHDM1D subfamily.</text>
</comment>
<keyword evidence="13" id="KW-0408">Iron</keyword>
<evidence type="ECO:0000256" key="11">
    <source>
        <dbReference type="ARBA" id="ARBA00022964"/>
    </source>
</evidence>
<protein>
    <recommendedName>
        <fullName evidence="21">Lysine-specific demethylase PHF2</fullName>
    </recommendedName>
    <alternativeName>
        <fullName evidence="20">Lysine-specific demethylase phf2</fullName>
    </alternativeName>
    <alternativeName>
        <fullName evidence="22">PHD finger protein 2</fullName>
    </alternativeName>
</protein>
<dbReference type="Gene3D" id="1.20.58.1360">
    <property type="match status" value="1"/>
</dbReference>
<evidence type="ECO:0000256" key="15">
    <source>
        <dbReference type="ARBA" id="ARBA00023159"/>
    </source>
</evidence>
<feature type="domain" description="PHD-type" evidence="25">
    <location>
        <begin position="5"/>
        <end position="56"/>
    </location>
</feature>
<keyword evidence="4" id="KW-0158">Chromosome</keyword>
<keyword evidence="5" id="KW-0597">Phosphoprotein</keyword>
<gene>
    <name evidence="27" type="primary">PHF2</name>
    <name evidence="27" type="synonym">LOC115149923</name>
</gene>
<keyword evidence="15" id="KW-0010">Activator</keyword>
<feature type="region of interest" description="Disordered" evidence="24">
    <location>
        <begin position="651"/>
        <end position="722"/>
    </location>
</feature>
<dbReference type="PROSITE" id="PS01359">
    <property type="entry name" value="ZF_PHD_1"/>
    <property type="match status" value="1"/>
</dbReference>
<dbReference type="InterPro" id="IPR013083">
    <property type="entry name" value="Znf_RING/FYVE/PHD"/>
</dbReference>
<dbReference type="GO" id="GO:0006325">
    <property type="term" value="P:chromatin organization"/>
    <property type="evidence" value="ECO:0007669"/>
    <property type="project" value="UniProtKB-KW"/>
</dbReference>
<name>A0A674CGZ2_SALTR</name>
<evidence type="ECO:0000256" key="13">
    <source>
        <dbReference type="ARBA" id="ARBA00023004"/>
    </source>
</evidence>
<evidence type="ECO:0000256" key="3">
    <source>
        <dbReference type="ARBA" id="ARBA00006942"/>
    </source>
</evidence>
<comment type="subcellular location">
    <subcellularLocation>
        <location evidence="2">Chromosome</location>
        <location evidence="2">Centromere</location>
        <location evidence="2">Kinetochore</location>
    </subcellularLocation>
    <subcellularLocation>
        <location evidence="1">Nucleus</location>
        <location evidence="1">Nucleolus</location>
    </subcellularLocation>
</comment>
<evidence type="ECO:0000259" key="25">
    <source>
        <dbReference type="PROSITE" id="PS50016"/>
    </source>
</evidence>
<evidence type="ECO:0000256" key="12">
    <source>
        <dbReference type="ARBA" id="ARBA00023002"/>
    </source>
</evidence>
<dbReference type="InterPro" id="IPR001965">
    <property type="entry name" value="Znf_PHD"/>
</dbReference>
<reference evidence="27" key="1">
    <citation type="submission" date="2025-08" db="UniProtKB">
        <authorList>
            <consortium name="Ensembl"/>
        </authorList>
    </citation>
    <scope>IDENTIFICATION</scope>
</reference>
<dbReference type="GO" id="GO:0007420">
    <property type="term" value="P:brain development"/>
    <property type="evidence" value="ECO:0007669"/>
    <property type="project" value="UniProtKB-ARBA"/>
</dbReference>
<reference evidence="27" key="2">
    <citation type="submission" date="2025-09" db="UniProtKB">
        <authorList>
            <consortium name="Ensembl"/>
        </authorList>
    </citation>
    <scope>IDENTIFICATION</scope>
</reference>
<feature type="compositionally biased region" description="Basic and acidic residues" evidence="24">
    <location>
        <begin position="663"/>
        <end position="677"/>
    </location>
</feature>
<evidence type="ECO:0000256" key="10">
    <source>
        <dbReference type="ARBA" id="ARBA00022853"/>
    </source>
</evidence>
<evidence type="ECO:0000256" key="1">
    <source>
        <dbReference type="ARBA" id="ARBA00004604"/>
    </source>
</evidence>
<evidence type="ECO:0000256" key="20">
    <source>
        <dbReference type="ARBA" id="ARBA00068607"/>
    </source>
</evidence>
<dbReference type="GO" id="GO:0008270">
    <property type="term" value="F:zinc ion binding"/>
    <property type="evidence" value="ECO:0007669"/>
    <property type="project" value="UniProtKB-KW"/>
</dbReference>
<dbReference type="InterPro" id="IPR003347">
    <property type="entry name" value="JmjC_dom"/>
</dbReference>
<evidence type="ECO:0000256" key="23">
    <source>
        <dbReference type="PROSITE-ProRule" id="PRU00146"/>
    </source>
</evidence>
<evidence type="ECO:0000256" key="9">
    <source>
        <dbReference type="ARBA" id="ARBA00022838"/>
    </source>
</evidence>
<feature type="region of interest" description="Disordered" evidence="24">
    <location>
        <begin position="547"/>
        <end position="566"/>
    </location>
</feature>
<evidence type="ECO:0000256" key="5">
    <source>
        <dbReference type="ARBA" id="ARBA00022553"/>
    </source>
</evidence>
<dbReference type="GeneTree" id="ENSGT00940000158148"/>
<evidence type="ECO:0000256" key="4">
    <source>
        <dbReference type="ARBA" id="ARBA00022454"/>
    </source>
</evidence>
<keyword evidence="11" id="KW-0223">Dioxygenase</keyword>
<dbReference type="InterPro" id="IPR019786">
    <property type="entry name" value="Zinc_finger_PHD-type_CS"/>
</dbReference>
<dbReference type="AlphaFoldDB" id="A0A674CGZ2"/>
<dbReference type="InterPro" id="IPR050690">
    <property type="entry name" value="JHDM1_Histone_Demethylase"/>
</dbReference>
<keyword evidence="17" id="KW-0539">Nucleus</keyword>